<reference evidence="1" key="1">
    <citation type="submission" date="2022-03" db="EMBL/GenBank/DDBJ databases">
        <authorList>
            <person name="Woo C.Y."/>
        </authorList>
    </citation>
    <scope>NUCLEOTIDE SEQUENCE</scope>
    <source>
        <strain evidence="1">CYS-01</strain>
    </source>
</reference>
<proteinExistence type="predicted"/>
<accession>A0ABS9ZXB3</accession>
<dbReference type="RefSeq" id="WP_243361877.1">
    <property type="nucleotide sequence ID" value="NZ_JALGBH010000002.1"/>
</dbReference>
<protein>
    <submittedName>
        <fullName evidence="1">Uncharacterized protein</fullName>
    </submittedName>
</protein>
<organism evidence="1 2">
    <name type="scientific">Pedobacter montanisoli</name>
    <dbReference type="NCBI Taxonomy" id="2923277"/>
    <lineage>
        <taxon>Bacteria</taxon>
        <taxon>Pseudomonadati</taxon>
        <taxon>Bacteroidota</taxon>
        <taxon>Sphingobacteriia</taxon>
        <taxon>Sphingobacteriales</taxon>
        <taxon>Sphingobacteriaceae</taxon>
        <taxon>Pedobacter</taxon>
    </lineage>
</organism>
<keyword evidence="2" id="KW-1185">Reference proteome</keyword>
<sequence>MKINPKDFDYYTFNNDQIFMYMWGQGKWAGKFKFNGREMTSGEEMIRED</sequence>
<evidence type="ECO:0000313" key="1">
    <source>
        <dbReference type="EMBL" id="MCJ0742951.1"/>
    </source>
</evidence>
<dbReference type="EMBL" id="JALGBH010000002">
    <property type="protein sequence ID" value="MCJ0742951.1"/>
    <property type="molecule type" value="Genomic_DNA"/>
</dbReference>
<name>A0ABS9ZXB3_9SPHI</name>
<dbReference type="Proteomes" id="UP001165460">
    <property type="component" value="Unassembled WGS sequence"/>
</dbReference>
<gene>
    <name evidence="1" type="ORF">MMF97_09540</name>
</gene>
<evidence type="ECO:0000313" key="2">
    <source>
        <dbReference type="Proteomes" id="UP001165460"/>
    </source>
</evidence>
<comment type="caution">
    <text evidence="1">The sequence shown here is derived from an EMBL/GenBank/DDBJ whole genome shotgun (WGS) entry which is preliminary data.</text>
</comment>